<accession>A0ACB8E9E8</accession>
<evidence type="ECO:0000313" key="1">
    <source>
        <dbReference type="EMBL" id="KAH7988928.1"/>
    </source>
</evidence>
<proteinExistence type="predicted"/>
<organism evidence="1 2">
    <name type="scientific">Sphaerodactylus townsendi</name>
    <dbReference type="NCBI Taxonomy" id="933632"/>
    <lineage>
        <taxon>Eukaryota</taxon>
        <taxon>Metazoa</taxon>
        <taxon>Chordata</taxon>
        <taxon>Craniata</taxon>
        <taxon>Vertebrata</taxon>
        <taxon>Euteleostomi</taxon>
        <taxon>Lepidosauria</taxon>
        <taxon>Squamata</taxon>
        <taxon>Bifurcata</taxon>
        <taxon>Gekkota</taxon>
        <taxon>Sphaerodactylidae</taxon>
        <taxon>Sphaerodactylus</taxon>
    </lineage>
</organism>
<gene>
    <name evidence="1" type="ORF">K3G42_023896</name>
</gene>
<dbReference type="Proteomes" id="UP000827872">
    <property type="component" value="Linkage Group LG10"/>
</dbReference>
<name>A0ACB8E9E8_9SAUR</name>
<comment type="caution">
    <text evidence="1">The sequence shown here is derived from an EMBL/GenBank/DDBJ whole genome shotgun (WGS) entry which is preliminary data.</text>
</comment>
<evidence type="ECO:0000313" key="2">
    <source>
        <dbReference type="Proteomes" id="UP000827872"/>
    </source>
</evidence>
<dbReference type="EMBL" id="CM037623">
    <property type="protein sequence ID" value="KAH7988928.1"/>
    <property type="molecule type" value="Genomic_DNA"/>
</dbReference>
<sequence length="193" mass="21259">MLRLVLPVQTASLCFSTLAVRHSSRREAAPVDATGPGQAGWHLATSVGGATKKAVRIKVIKKKVVLKKKAKPSVQEPVAKEEPQCPPLGLESLRVRDSQLRASTTKRHGLGAHRGRLNIQSGINDGDLYDGGWCAGHEDKSQWLEIDARRMTRFTGVITQGLNSIWTYDWVASYKIQFSKRHSHLAVVQEGES</sequence>
<protein>
    <submittedName>
        <fullName evidence="1">Uncharacterized protein</fullName>
    </submittedName>
</protein>
<keyword evidence="2" id="KW-1185">Reference proteome</keyword>
<reference evidence="1" key="1">
    <citation type="submission" date="2021-08" db="EMBL/GenBank/DDBJ databases">
        <title>The first chromosome-level gecko genome reveals the dynamic sex chromosomes of Neotropical dwarf geckos (Sphaerodactylidae: Sphaerodactylus).</title>
        <authorList>
            <person name="Pinto B.J."/>
            <person name="Keating S.E."/>
            <person name="Gamble T."/>
        </authorList>
    </citation>
    <scope>NUCLEOTIDE SEQUENCE</scope>
    <source>
        <strain evidence="1">TG3544</strain>
    </source>
</reference>